<reference evidence="3" key="1">
    <citation type="journal article" date="2007" name="J. Mol. Evol.">
        <title>Ras-like small GTPases form a large family of proteins in the marine sponge Suberites domuncula.</title>
        <authorList>
            <person name="Cetkovic H."/>
            <person name="Mikoc A."/>
            <person name="Muller W.E."/>
            <person name="Gamulin V."/>
        </authorList>
    </citation>
    <scope>NUCLEOTIDE SEQUENCE</scope>
</reference>
<dbReference type="FunFam" id="3.40.50.300:FF:001447">
    <property type="entry name" value="Ras-related protein Rab-1B"/>
    <property type="match status" value="1"/>
</dbReference>
<evidence type="ECO:0000256" key="1">
    <source>
        <dbReference type="ARBA" id="ARBA00006270"/>
    </source>
</evidence>
<dbReference type="BRENDA" id="3.6.5.2">
    <property type="organism ID" value="7896"/>
</dbReference>
<sequence>MPEYSFILAGRVGVGKSSLFARINNGTTPDCSEGIIDTRNTWDDVGLERLVHETAVNGREIKVSLWDTGGLERYDSMTANYYRHAHAVILVYDVMAEDTLYCLSDWIREARQNSRWSDRLVFALWGNKCDRKDHVTRDDAVSAFISKHNISPDLTTKVSSTIEGSVETAFSTLIEQVDQSFSQVGFEGDTVDRDVNRLLFSF</sequence>
<dbReference type="CDD" id="cd00154">
    <property type="entry name" value="Rab"/>
    <property type="match status" value="1"/>
</dbReference>
<protein>
    <submittedName>
        <fullName evidence="3">Rab-like4</fullName>
    </submittedName>
</protein>
<evidence type="ECO:0000313" key="3">
    <source>
        <dbReference type="EMBL" id="ABD65450.1"/>
    </source>
</evidence>
<keyword evidence="2" id="KW-0547">Nucleotide-binding</keyword>
<dbReference type="NCBIfam" id="TIGR00231">
    <property type="entry name" value="small_GTP"/>
    <property type="match status" value="1"/>
</dbReference>
<dbReference type="PROSITE" id="PS51419">
    <property type="entry name" value="RAB"/>
    <property type="match status" value="1"/>
</dbReference>
<dbReference type="InterPro" id="IPR027417">
    <property type="entry name" value="P-loop_NTPase"/>
</dbReference>
<dbReference type="InterPro" id="IPR001806">
    <property type="entry name" value="Small_GTPase"/>
</dbReference>
<evidence type="ECO:0000256" key="2">
    <source>
        <dbReference type="ARBA" id="ARBA00022741"/>
    </source>
</evidence>
<dbReference type="EMBL" id="DQ414579">
    <property type="protein sequence ID" value="ABD65450.1"/>
    <property type="molecule type" value="Genomic_DNA"/>
</dbReference>
<dbReference type="GO" id="GO:0005525">
    <property type="term" value="F:GTP binding"/>
    <property type="evidence" value="ECO:0007669"/>
    <property type="project" value="InterPro"/>
</dbReference>
<dbReference type="Gene3D" id="3.40.50.300">
    <property type="entry name" value="P-loop containing nucleotide triphosphate hydrolases"/>
    <property type="match status" value="1"/>
</dbReference>
<proteinExistence type="inferred from homology"/>
<dbReference type="PANTHER" id="PTHR47978">
    <property type="match status" value="1"/>
</dbReference>
<dbReference type="SMART" id="SM00173">
    <property type="entry name" value="RAS"/>
    <property type="match status" value="1"/>
</dbReference>
<comment type="similarity">
    <text evidence="1">Belongs to the small GTPase superfamily. Rab family.</text>
</comment>
<dbReference type="InterPro" id="IPR005225">
    <property type="entry name" value="Small_GTP-bd"/>
</dbReference>
<organism evidence="3">
    <name type="scientific">Suberites domuncula</name>
    <name type="common">Sponge</name>
    <dbReference type="NCBI Taxonomy" id="55567"/>
    <lineage>
        <taxon>Eukaryota</taxon>
        <taxon>Metazoa</taxon>
        <taxon>Porifera</taxon>
        <taxon>Demospongiae</taxon>
        <taxon>Heteroscleromorpha</taxon>
        <taxon>Suberitida</taxon>
        <taxon>Suberitidae</taxon>
        <taxon>Suberites</taxon>
    </lineage>
</organism>
<dbReference type="AlphaFoldDB" id="A1XKT7"/>
<accession>A1XKT7</accession>
<name>A1XKT7_SUBDO</name>
<dbReference type="GO" id="GO:0003924">
    <property type="term" value="F:GTPase activity"/>
    <property type="evidence" value="ECO:0007669"/>
    <property type="project" value="InterPro"/>
</dbReference>
<dbReference type="PRINTS" id="PR00449">
    <property type="entry name" value="RASTRNSFRMNG"/>
</dbReference>
<dbReference type="SUPFAM" id="SSF52540">
    <property type="entry name" value="P-loop containing nucleoside triphosphate hydrolases"/>
    <property type="match status" value="1"/>
</dbReference>
<dbReference type="Pfam" id="PF00071">
    <property type="entry name" value="Ras"/>
    <property type="match status" value="1"/>
</dbReference>
<dbReference type="SMART" id="SM00175">
    <property type="entry name" value="RAB"/>
    <property type="match status" value="1"/>
</dbReference>
<feature type="non-terminal residue" evidence="3">
    <location>
        <position position="202"/>
    </location>
</feature>